<dbReference type="RefSeq" id="WP_344289394.1">
    <property type="nucleotide sequence ID" value="NZ_BAAAPF010000039.1"/>
</dbReference>
<dbReference type="SUPFAM" id="SSF46785">
    <property type="entry name" value="Winged helix' DNA-binding domain"/>
    <property type="match status" value="1"/>
</dbReference>
<dbReference type="InterPro" id="IPR036390">
    <property type="entry name" value="WH_DNA-bd_sf"/>
</dbReference>
<dbReference type="InterPro" id="IPR005119">
    <property type="entry name" value="LysR_subst-bd"/>
</dbReference>
<evidence type="ECO:0000313" key="6">
    <source>
        <dbReference type="EMBL" id="GAA2117932.1"/>
    </source>
</evidence>
<evidence type="ECO:0000256" key="3">
    <source>
        <dbReference type="ARBA" id="ARBA00023125"/>
    </source>
</evidence>
<dbReference type="PANTHER" id="PTHR30346">
    <property type="entry name" value="TRANSCRIPTIONAL DUAL REGULATOR HCAR-RELATED"/>
    <property type="match status" value="1"/>
</dbReference>
<comment type="caution">
    <text evidence="6">The sequence shown here is derived from an EMBL/GenBank/DDBJ whole genome shotgun (WGS) entry which is preliminary data.</text>
</comment>
<keyword evidence="2" id="KW-0805">Transcription regulation</keyword>
<evidence type="ECO:0000256" key="1">
    <source>
        <dbReference type="ARBA" id="ARBA00009437"/>
    </source>
</evidence>
<dbReference type="PROSITE" id="PS50931">
    <property type="entry name" value="HTH_LYSR"/>
    <property type="match status" value="1"/>
</dbReference>
<dbReference type="Pfam" id="PF00126">
    <property type="entry name" value="HTH_1"/>
    <property type="match status" value="1"/>
</dbReference>
<dbReference type="PANTHER" id="PTHR30346:SF30">
    <property type="entry name" value="SMALL NEUTRAL PROTEASE REGULATORY PROTEIN"/>
    <property type="match status" value="1"/>
</dbReference>
<evidence type="ECO:0000256" key="4">
    <source>
        <dbReference type="ARBA" id="ARBA00023163"/>
    </source>
</evidence>
<keyword evidence="3" id="KW-0238">DNA-binding</keyword>
<dbReference type="Gene3D" id="3.40.190.290">
    <property type="match status" value="1"/>
</dbReference>
<dbReference type="Gene3D" id="1.10.10.10">
    <property type="entry name" value="Winged helix-like DNA-binding domain superfamily/Winged helix DNA-binding domain"/>
    <property type="match status" value="1"/>
</dbReference>
<dbReference type="Pfam" id="PF03466">
    <property type="entry name" value="LysR_substrate"/>
    <property type="match status" value="1"/>
</dbReference>
<sequence length="318" mass="34128">MELELRHLKLVRAIAETGSLTRAAARLGLAQSAISAQLKRIERALGGPLFVRDRAGARPTALGELVLDRAQVLLPAVRELQEEAVRFANAFEDVHRFRIGGTHGPLLGALVDRLAALYPDEPVSTYTSWSVQEISELAASGRLDFALLGVCGESPPPAEELEWRVVGTDPVFLLLAEDHPAADEPEVELGRFRAERWTTVPGEGCFGDCFSAACARAGFTPSQILETDTVSCAHLVQVGRAVGLCRATMPPTPGITTVPIAGTPLSWRHLIGWHPESPAAGTAPAVVMYARAAHAEAARRNPVYAKWLATHPEFGTAD</sequence>
<reference evidence="7" key="1">
    <citation type="journal article" date="2019" name="Int. J. Syst. Evol. Microbiol.">
        <title>The Global Catalogue of Microorganisms (GCM) 10K type strain sequencing project: providing services to taxonomists for standard genome sequencing and annotation.</title>
        <authorList>
            <consortium name="The Broad Institute Genomics Platform"/>
            <consortium name="The Broad Institute Genome Sequencing Center for Infectious Disease"/>
            <person name="Wu L."/>
            <person name="Ma J."/>
        </authorList>
    </citation>
    <scope>NUCLEOTIDE SEQUENCE [LARGE SCALE GENOMIC DNA]</scope>
    <source>
        <strain evidence="7">JCM 15481</strain>
    </source>
</reference>
<evidence type="ECO:0000256" key="2">
    <source>
        <dbReference type="ARBA" id="ARBA00023015"/>
    </source>
</evidence>
<proteinExistence type="inferred from homology"/>
<dbReference type="CDD" id="cd08414">
    <property type="entry name" value="PBP2_LTTR_aromatics_like"/>
    <property type="match status" value="1"/>
</dbReference>
<evidence type="ECO:0000313" key="7">
    <source>
        <dbReference type="Proteomes" id="UP001500443"/>
    </source>
</evidence>
<feature type="domain" description="HTH lysR-type" evidence="5">
    <location>
        <begin position="3"/>
        <end position="60"/>
    </location>
</feature>
<keyword evidence="4" id="KW-0804">Transcription</keyword>
<dbReference type="Proteomes" id="UP001500443">
    <property type="component" value="Unassembled WGS sequence"/>
</dbReference>
<dbReference type="EMBL" id="BAAAPF010000039">
    <property type="protein sequence ID" value="GAA2117932.1"/>
    <property type="molecule type" value="Genomic_DNA"/>
</dbReference>
<dbReference type="InterPro" id="IPR000847">
    <property type="entry name" value="LysR_HTH_N"/>
</dbReference>
<gene>
    <name evidence="6" type="ORF">GCM10009802_19270</name>
</gene>
<protein>
    <submittedName>
        <fullName evidence="6">LysR family transcriptional regulator</fullName>
    </submittedName>
</protein>
<evidence type="ECO:0000259" key="5">
    <source>
        <dbReference type="PROSITE" id="PS50931"/>
    </source>
</evidence>
<keyword evidence="7" id="KW-1185">Reference proteome</keyword>
<comment type="similarity">
    <text evidence="1">Belongs to the LysR transcriptional regulatory family.</text>
</comment>
<dbReference type="SUPFAM" id="SSF53850">
    <property type="entry name" value="Periplasmic binding protein-like II"/>
    <property type="match status" value="1"/>
</dbReference>
<accession>A0ABP5JGZ4</accession>
<dbReference type="PRINTS" id="PR00039">
    <property type="entry name" value="HTHLYSR"/>
</dbReference>
<organism evidence="6 7">
    <name type="scientific">Streptomyces synnematoformans</name>
    <dbReference type="NCBI Taxonomy" id="415721"/>
    <lineage>
        <taxon>Bacteria</taxon>
        <taxon>Bacillati</taxon>
        <taxon>Actinomycetota</taxon>
        <taxon>Actinomycetes</taxon>
        <taxon>Kitasatosporales</taxon>
        <taxon>Streptomycetaceae</taxon>
        <taxon>Streptomyces</taxon>
    </lineage>
</organism>
<name>A0ABP5JGZ4_9ACTN</name>
<dbReference type="InterPro" id="IPR036388">
    <property type="entry name" value="WH-like_DNA-bd_sf"/>
</dbReference>